<gene>
    <name evidence="1" type="ORF">K0M31_000442</name>
</gene>
<dbReference type="AlphaFoldDB" id="A0AA40GDS1"/>
<sequence>MTARNAMAAGNDAPPPHISPDIGICRGYFELSSTLAIRARSTPSTVWSLVDNPQGRKH</sequence>
<accession>A0AA40GDS1</accession>
<organism evidence="1 2">
    <name type="scientific">Melipona bicolor</name>
    <dbReference type="NCBI Taxonomy" id="60889"/>
    <lineage>
        <taxon>Eukaryota</taxon>
        <taxon>Metazoa</taxon>
        <taxon>Ecdysozoa</taxon>
        <taxon>Arthropoda</taxon>
        <taxon>Hexapoda</taxon>
        <taxon>Insecta</taxon>
        <taxon>Pterygota</taxon>
        <taxon>Neoptera</taxon>
        <taxon>Endopterygota</taxon>
        <taxon>Hymenoptera</taxon>
        <taxon>Apocrita</taxon>
        <taxon>Aculeata</taxon>
        <taxon>Apoidea</taxon>
        <taxon>Anthophila</taxon>
        <taxon>Apidae</taxon>
        <taxon>Melipona</taxon>
    </lineage>
</organism>
<evidence type="ECO:0000313" key="1">
    <source>
        <dbReference type="EMBL" id="KAK1135870.1"/>
    </source>
</evidence>
<dbReference type="Proteomes" id="UP001177670">
    <property type="component" value="Unassembled WGS sequence"/>
</dbReference>
<reference evidence="1" key="1">
    <citation type="submission" date="2021-10" db="EMBL/GenBank/DDBJ databases">
        <title>Melipona bicolor Genome sequencing and assembly.</title>
        <authorList>
            <person name="Araujo N.S."/>
            <person name="Arias M.C."/>
        </authorList>
    </citation>
    <scope>NUCLEOTIDE SEQUENCE</scope>
    <source>
        <strain evidence="1">USP_2M_L1-L4_2017</strain>
        <tissue evidence="1">Whole body</tissue>
    </source>
</reference>
<name>A0AA40GDS1_9HYME</name>
<comment type="caution">
    <text evidence="1">The sequence shown here is derived from an EMBL/GenBank/DDBJ whole genome shotgun (WGS) entry which is preliminary data.</text>
</comment>
<proteinExistence type="predicted"/>
<dbReference type="EMBL" id="JAHYIQ010000001">
    <property type="protein sequence ID" value="KAK1135870.1"/>
    <property type="molecule type" value="Genomic_DNA"/>
</dbReference>
<evidence type="ECO:0000313" key="2">
    <source>
        <dbReference type="Proteomes" id="UP001177670"/>
    </source>
</evidence>
<protein>
    <submittedName>
        <fullName evidence="1">Uncharacterized protein</fullName>
    </submittedName>
</protein>
<keyword evidence="2" id="KW-1185">Reference proteome</keyword>